<feature type="binding site" evidence="5">
    <location>
        <position position="235"/>
    </location>
    <ligand>
        <name>Fe cation</name>
        <dbReference type="ChEBI" id="CHEBI:24875"/>
        <note>catalytic</note>
    </ligand>
</feature>
<keyword evidence="3" id="KW-0560">Oxidoreductase</keyword>
<dbReference type="Proteomes" id="UP001186944">
    <property type="component" value="Unassembled WGS sequence"/>
</dbReference>
<accession>A0AA89C777</accession>
<dbReference type="PANTHER" id="PTHR10543:SF24">
    <property type="entry name" value="CAROTENOID ISOMEROOXYGENASE"/>
    <property type="match status" value="1"/>
</dbReference>
<evidence type="ECO:0000256" key="1">
    <source>
        <dbReference type="ARBA" id="ARBA00006787"/>
    </source>
</evidence>
<keyword evidence="7" id="KW-1185">Reference proteome</keyword>
<dbReference type="PANTHER" id="PTHR10543">
    <property type="entry name" value="BETA-CAROTENE DIOXYGENASE"/>
    <property type="match status" value="1"/>
</dbReference>
<comment type="cofactor">
    <cofactor evidence="5">
        <name>Fe(2+)</name>
        <dbReference type="ChEBI" id="CHEBI:29033"/>
    </cofactor>
    <text evidence="5">Binds 1 Fe(2+) ion per subunit.</text>
</comment>
<dbReference type="EMBL" id="VSWD01000005">
    <property type="protein sequence ID" value="KAK3102318.1"/>
    <property type="molecule type" value="Genomic_DNA"/>
</dbReference>
<dbReference type="GO" id="GO:0046872">
    <property type="term" value="F:metal ion binding"/>
    <property type="evidence" value="ECO:0007669"/>
    <property type="project" value="UniProtKB-KW"/>
</dbReference>
<keyword evidence="2 5" id="KW-0479">Metal-binding</keyword>
<feature type="binding site" evidence="5">
    <location>
        <position position="182"/>
    </location>
    <ligand>
        <name>Fe cation</name>
        <dbReference type="ChEBI" id="CHEBI:24875"/>
        <note>catalytic</note>
    </ligand>
</feature>
<evidence type="ECO:0000256" key="4">
    <source>
        <dbReference type="ARBA" id="ARBA00023004"/>
    </source>
</evidence>
<evidence type="ECO:0000256" key="3">
    <source>
        <dbReference type="ARBA" id="ARBA00023002"/>
    </source>
</evidence>
<dbReference type="AlphaFoldDB" id="A0AA89C777"/>
<comment type="similarity">
    <text evidence="1">Belongs to the carotenoid oxygenase family.</text>
</comment>
<dbReference type="GO" id="GO:0016121">
    <property type="term" value="P:carotene catabolic process"/>
    <property type="evidence" value="ECO:0007669"/>
    <property type="project" value="TreeGrafter"/>
</dbReference>
<name>A0AA89C777_PINIB</name>
<proteinExistence type="inferred from homology"/>
<organism evidence="6 7">
    <name type="scientific">Pinctada imbricata</name>
    <name type="common">Atlantic pearl-oyster</name>
    <name type="synonym">Pinctada martensii</name>
    <dbReference type="NCBI Taxonomy" id="66713"/>
    <lineage>
        <taxon>Eukaryota</taxon>
        <taxon>Metazoa</taxon>
        <taxon>Spiralia</taxon>
        <taxon>Lophotrochozoa</taxon>
        <taxon>Mollusca</taxon>
        <taxon>Bivalvia</taxon>
        <taxon>Autobranchia</taxon>
        <taxon>Pteriomorphia</taxon>
        <taxon>Pterioida</taxon>
        <taxon>Pterioidea</taxon>
        <taxon>Pteriidae</taxon>
        <taxon>Pinctada</taxon>
    </lineage>
</organism>
<evidence type="ECO:0000313" key="7">
    <source>
        <dbReference type="Proteomes" id="UP001186944"/>
    </source>
</evidence>
<dbReference type="GO" id="GO:0003834">
    <property type="term" value="F:beta-carotene 15,15'-dioxygenase activity"/>
    <property type="evidence" value="ECO:0007669"/>
    <property type="project" value="TreeGrafter"/>
</dbReference>
<dbReference type="Pfam" id="PF03055">
    <property type="entry name" value="RPE65"/>
    <property type="match status" value="1"/>
</dbReference>
<feature type="binding site" evidence="5">
    <location>
        <position position="492"/>
    </location>
    <ligand>
        <name>Fe cation</name>
        <dbReference type="ChEBI" id="CHEBI:24875"/>
        <note>catalytic</note>
    </ligand>
</feature>
<protein>
    <submittedName>
        <fullName evidence="6">Uncharacterized protein</fullName>
    </submittedName>
</protein>
<reference evidence="6" key="1">
    <citation type="submission" date="2019-08" db="EMBL/GenBank/DDBJ databases">
        <title>The improved chromosome-level genome for the pearl oyster Pinctada fucata martensii using PacBio sequencing and Hi-C.</title>
        <authorList>
            <person name="Zheng Z."/>
        </authorList>
    </citation>
    <scope>NUCLEOTIDE SEQUENCE</scope>
    <source>
        <strain evidence="6">ZZ-2019</strain>
        <tissue evidence="6">Adductor muscle</tissue>
    </source>
</reference>
<evidence type="ECO:0000313" key="6">
    <source>
        <dbReference type="EMBL" id="KAK3102318.1"/>
    </source>
</evidence>
<dbReference type="GO" id="GO:0010436">
    <property type="term" value="F:carotenoid dioxygenase activity"/>
    <property type="evidence" value="ECO:0007669"/>
    <property type="project" value="TreeGrafter"/>
</dbReference>
<comment type="caution">
    <text evidence="6">The sequence shown here is derived from an EMBL/GenBank/DDBJ whole genome shotgun (WGS) entry which is preliminary data.</text>
</comment>
<evidence type="ECO:0000256" key="2">
    <source>
        <dbReference type="ARBA" id="ARBA00022723"/>
    </source>
</evidence>
<gene>
    <name evidence="6" type="ORF">FSP39_010436</name>
</gene>
<dbReference type="InterPro" id="IPR004294">
    <property type="entry name" value="Carotenoid_Oase"/>
</dbReference>
<keyword evidence="4 5" id="KW-0408">Iron</keyword>
<sequence>MRTSCDDPGFDLLIGTSITDEVENHPITFDKPLPGWLKGSLIRNGPARYEMGNRRFLNLFDAFGKLNKWTFPGNGSAFFSAKFIGSHFYNDSVSEKDIADYMIFDTTLPPKSEEQVLLALERGMDNMNINVYNFTDGCVVLSDTWKLYKVDCETMATISAIKPSIRDDQIGLGYISVMSSAHPVPEVGTSNYFIFLTSMSLIPGIKHKISILRISSVDKREVVGTFEVEEAPYMHSFSATKNYIILFAHPYHIDILKMMETGTPKDSIQWHPDLPGMIYVMEIKTGKVFTLETETLFSMHHINAFETNDSQPIINVDVAAYPDDSLVDNFEVSIILNKAKRDSIQWQPKLVRFAINLLNLDVKVMRFPFGPNNAIASHLEIPAINEAYRSRPYCYAYGLVFRSDNKTFANFTFVKKDLCDSKCDKSWSIPGHYPMEGWFVPDPSGSAEDDGIIMVPVVNGVDRKSYLAFLDARNLTLINKSNTPFIVPFHFHGRFFPNLSN</sequence>
<feature type="binding site" evidence="5">
    <location>
        <position position="300"/>
    </location>
    <ligand>
        <name>Fe cation</name>
        <dbReference type="ChEBI" id="CHEBI:24875"/>
        <note>catalytic</note>
    </ligand>
</feature>
<dbReference type="GO" id="GO:0042574">
    <property type="term" value="P:retinal metabolic process"/>
    <property type="evidence" value="ECO:0007669"/>
    <property type="project" value="TreeGrafter"/>
</dbReference>
<evidence type="ECO:0000256" key="5">
    <source>
        <dbReference type="PIRSR" id="PIRSR604294-1"/>
    </source>
</evidence>